<dbReference type="Gene3D" id="2.60.40.1850">
    <property type="match status" value="4"/>
</dbReference>
<feature type="signal peptide" evidence="3">
    <location>
        <begin position="1"/>
        <end position="28"/>
    </location>
</feature>
<evidence type="ECO:0000256" key="2">
    <source>
        <dbReference type="ARBA" id="ARBA00022729"/>
    </source>
</evidence>
<dbReference type="RefSeq" id="WP_138001569.1">
    <property type="nucleotide sequence ID" value="NZ_QGQD01000006.1"/>
</dbReference>
<comment type="caution">
    <text evidence="6">The sequence shown here is derived from an EMBL/GenBank/DDBJ whole genome shotgun (WGS) entry which is preliminary data.</text>
</comment>
<feature type="domain" description="NEAT" evidence="5">
    <location>
        <begin position="600"/>
        <end position="758"/>
    </location>
</feature>
<feature type="domain" description="NEAT" evidence="5">
    <location>
        <begin position="1118"/>
        <end position="1274"/>
    </location>
</feature>
<evidence type="ECO:0000256" key="3">
    <source>
        <dbReference type="SAM" id="SignalP"/>
    </source>
</evidence>
<dbReference type="InterPro" id="IPR006635">
    <property type="entry name" value="NEAT_dom"/>
</dbReference>
<dbReference type="InterPro" id="IPR003343">
    <property type="entry name" value="Big_2"/>
</dbReference>
<gene>
    <name evidence="6" type="primary">cgkA_4</name>
    <name evidence="6" type="ORF">DSM106044_00196</name>
</gene>
<dbReference type="Gene3D" id="1.20.1270.90">
    <property type="entry name" value="AF1782-like"/>
    <property type="match status" value="5"/>
</dbReference>
<evidence type="ECO:0000259" key="5">
    <source>
        <dbReference type="SMART" id="SM00725"/>
    </source>
</evidence>
<dbReference type="InterPro" id="IPR008964">
    <property type="entry name" value="Invasin/intimin_cell_adhesion"/>
</dbReference>
<dbReference type="EMBL" id="QGQD01000006">
    <property type="protein sequence ID" value="TLD02698.1"/>
    <property type="molecule type" value="Genomic_DNA"/>
</dbReference>
<organism evidence="6 7">
    <name type="scientific">Robinsoniella peoriensis</name>
    <dbReference type="NCBI Taxonomy" id="180332"/>
    <lineage>
        <taxon>Bacteria</taxon>
        <taxon>Bacillati</taxon>
        <taxon>Bacillota</taxon>
        <taxon>Clostridia</taxon>
        <taxon>Lachnospirales</taxon>
        <taxon>Lachnospiraceae</taxon>
        <taxon>Robinsoniella</taxon>
    </lineage>
</organism>
<keyword evidence="6" id="KW-0326">Glycosidase</keyword>
<dbReference type="Proteomes" id="UP000306509">
    <property type="component" value="Unassembled WGS sequence"/>
</dbReference>
<sequence precursor="true">MKIILKKGIAVMLALVMVMTCFSLDVSAAEEKNVLEQFQEKLEYALTLKEEDYTPETWKPFKEYVLDQMAVNPDIATYPESVIEHYLNSITAYLDQLEEKEKTVYEQLLERISYAKTLKEEDYTPASWNYFSEFMQGIEGNEYLEPMAAMFLGGINAAIDQLVPVNSDTTTLEDGVYSVGLSLWRNFQKSVDFFTQEIPVPIVKNGMITAKDGKYTLTLKIYHYSDMKSIEVLKPEYQKNQTADDWTLLYNFGTKGFLHNFNPLESNLHPNVINRFSAENDNFWSDVKMEEDSDDSVYVSFEVNDLSQDIYGDIVYSVEKNDEEYYLFNYFLASLDVSSIKQMQELPLADSEGEAGCSKGVLYEADALCFPDELGRYTISQGKMTLTYRFDNKEQQEQIKDPVNLYDWNKNLIDLTDDGEFSAVYEDYNDLIFGKRYLLISNLLSTTYRAYDMIPQLDVKTISLEDPLSGTILESNNYVVSEDAVLKSEEVTDNPDEWDLYDDIDNNIGGIAKNILAFRYYIQSGENKITKPTQKVTFKFKIPDDWDKTRIQLFRMAAEGPDLSVQGGKVEGDYYVIQTNDISNYALYEVKNADQDAPELLDGTYTVPVTVWHIVDEGKQSMSSKCVGKTAKIVVKDGVKTMWLDYRMVTNGLLESYMTDMWYYDKDVTYDAAGYPQGEIHRVTFDSYFKYDDGSYLTDIFNEGTGRYYPKTGYFVLPSDKAQFPVRFRVPVMDGFSETGDNSQDARFSIDYANIKKVSDDTLDPDPEEIPPSGQQTVLVNDGIYTTDSALWIMRSNSESEYNGVIKGARLAVKGGKVTAFIDLQSVKAGSGDICLTSLSYQDGEAYKDAEVTQKDEDGNITQVKLTLPSSVTCTNVKASFSDISEEGRIFLDLRNVKEQQSDKTGLMEKLAEAKSYEKDGFTADTWEKLHNAVTTAQKIADHAAANQTEIDEQTTLLEAAIAGLMPADKPGEVKKQALREALKEAKTFEAEDYTEESFADLQAVIAEAQAVADDKNADQQSVDAQVTAVQAAVASLVKSQTPEAADKTALDLALEKANSYTEQGAYTTESFHTLQTAIISASLVNEDVNVSQEAVDRQSALLDAAINALTEDTKGVLKDGTYIIPAILRHSSNQQDSMGNAALIKPSTLTVAEGTATITMDFEPLTIAAFGKGYLARLQYLTYEGDEYPPEDSELIPLTVDAQYTDIYDAYNDPETGLDESIKGQFYPKTMSMPVAIDDSEIWMQVYVPIMESISEGAGTQFARLQLDWDNLAWKDGGGTDTTVLKALIETAGSLEQGSASDELYGVLTAAIQSSTALVNNIRAEEPQIQAQENVLKLAVEAVTADSQGADKTVLLQKLEEAEVYLGQTRIYTAQSLAVLQNIYDKARVVYDKERASESEITAIINALNIAVQGLHEIVRPDVTDLNQKINSAKAIQNTGGIYTKTSFAALQTAIGKAQSAAEDDDRTLESVQAAINQLQKAVTGLVKTSISLDKKAVSMTVEETITLKAFVNETGTSIQWTSSNPKIASVDKNGTVNAIAPGSITIKATINSVSSICNITVKAKEVKPVPKPTASLSLNKSKLTLYTKGAKTFTLKAAVTGSSKKVIWKSSNTKVATVKNGKITIKRKTGSAKITATANGITKTCKLTVKKPSLKLAKYSKTLKKGKSIRISAKALPGGKIKYKSDNKKVATVTSKGLVKTKKKGNANITVSCNGIKKIFKVKVK</sequence>
<dbReference type="Pfam" id="PF02368">
    <property type="entry name" value="Big_2"/>
    <property type="match status" value="2"/>
</dbReference>
<evidence type="ECO:0000259" key="4">
    <source>
        <dbReference type="SMART" id="SM00635"/>
    </source>
</evidence>
<name>A0A4V6HSF4_9FIRM</name>
<evidence type="ECO:0000256" key="1">
    <source>
        <dbReference type="ARBA" id="ARBA00004196"/>
    </source>
</evidence>
<evidence type="ECO:0000313" key="6">
    <source>
        <dbReference type="EMBL" id="TLD02698.1"/>
    </source>
</evidence>
<dbReference type="EC" id="3.2.1.83" evidence="6"/>
<feature type="domain" description="BIG2" evidence="4">
    <location>
        <begin position="1574"/>
        <end position="1650"/>
    </location>
</feature>
<reference evidence="6 7" key="1">
    <citation type="journal article" date="2019" name="Anaerobe">
        <title>Detection of Robinsoniella peoriensis in multiple bone samples of a trauma patient.</title>
        <authorList>
            <person name="Schrottner P."/>
            <person name="Hartwich K."/>
            <person name="Bunk B."/>
            <person name="Schober I."/>
            <person name="Helbig S."/>
            <person name="Rudolph W.W."/>
            <person name="Gunzer F."/>
        </authorList>
    </citation>
    <scope>NUCLEOTIDE SEQUENCE [LARGE SCALE GENOMIC DNA]</scope>
    <source>
        <strain evidence="6 7">DSM 106044</strain>
    </source>
</reference>
<accession>A0A4V6HSF4</accession>
<dbReference type="STRING" id="180332.GCA_000797495_04516"/>
<keyword evidence="6" id="KW-0378">Hydrolase</keyword>
<dbReference type="SMART" id="SM00635">
    <property type="entry name" value="BID_2"/>
    <property type="match status" value="3"/>
</dbReference>
<dbReference type="InterPro" id="IPR037250">
    <property type="entry name" value="NEAT_dom_sf"/>
</dbReference>
<dbReference type="GO" id="GO:0030313">
    <property type="term" value="C:cell envelope"/>
    <property type="evidence" value="ECO:0007669"/>
    <property type="project" value="UniProtKB-SubCell"/>
</dbReference>
<feature type="domain" description="BIG2" evidence="4">
    <location>
        <begin position="1488"/>
        <end position="1562"/>
    </location>
</feature>
<dbReference type="GO" id="GO:0033918">
    <property type="term" value="F:kappa-carrageenase activity"/>
    <property type="evidence" value="ECO:0007669"/>
    <property type="project" value="UniProtKB-EC"/>
</dbReference>
<protein>
    <submittedName>
        <fullName evidence="6">Kappa-carrageenase</fullName>
        <ecNumber evidence="6">3.2.1.83</ecNumber>
    </submittedName>
</protein>
<dbReference type="SMART" id="SM00725">
    <property type="entry name" value="NEAT"/>
    <property type="match status" value="2"/>
</dbReference>
<dbReference type="SUPFAM" id="SSF49373">
    <property type="entry name" value="Invasin/intimin cell-adhesion fragments"/>
    <property type="match status" value="3"/>
</dbReference>
<keyword evidence="2 3" id="KW-0732">Signal</keyword>
<keyword evidence="7" id="KW-1185">Reference proteome</keyword>
<feature type="domain" description="BIG2" evidence="4">
    <location>
        <begin position="1652"/>
        <end position="1725"/>
    </location>
</feature>
<comment type="subcellular location">
    <subcellularLocation>
        <location evidence="1">Cell envelope</location>
    </subcellularLocation>
</comment>
<evidence type="ECO:0000313" key="7">
    <source>
        <dbReference type="Proteomes" id="UP000306509"/>
    </source>
</evidence>
<feature type="chain" id="PRO_5020824644" evidence="3">
    <location>
        <begin position="29"/>
        <end position="1727"/>
    </location>
</feature>
<dbReference type="Gene3D" id="2.60.40.1080">
    <property type="match status" value="3"/>
</dbReference>
<proteinExistence type="predicted"/>